<accession>A0A8J6LAQ4</accession>
<proteinExistence type="predicted"/>
<name>A0A8J6LAQ4_MICOH</name>
<dbReference type="Proteomes" id="UP000710432">
    <property type="component" value="Unassembled WGS sequence"/>
</dbReference>
<dbReference type="EMBL" id="JAATJU010000100">
    <property type="protein sequence ID" value="KAH0521287.1"/>
    <property type="molecule type" value="Genomic_DNA"/>
</dbReference>
<organism evidence="2 3">
    <name type="scientific">Microtus ochrogaster</name>
    <name type="common">Prairie vole</name>
    <dbReference type="NCBI Taxonomy" id="79684"/>
    <lineage>
        <taxon>Eukaryota</taxon>
        <taxon>Metazoa</taxon>
        <taxon>Chordata</taxon>
        <taxon>Craniata</taxon>
        <taxon>Vertebrata</taxon>
        <taxon>Euteleostomi</taxon>
        <taxon>Mammalia</taxon>
        <taxon>Eutheria</taxon>
        <taxon>Euarchontoglires</taxon>
        <taxon>Glires</taxon>
        <taxon>Rodentia</taxon>
        <taxon>Myomorpha</taxon>
        <taxon>Muroidea</taxon>
        <taxon>Cricetidae</taxon>
        <taxon>Arvicolinae</taxon>
        <taxon>Microtus</taxon>
    </lineage>
</organism>
<reference evidence="2" key="1">
    <citation type="submission" date="2020-03" db="EMBL/GenBank/DDBJ databases">
        <title>Studies in the Genomics of Life Span.</title>
        <authorList>
            <person name="Glass D."/>
        </authorList>
    </citation>
    <scope>NUCLEOTIDE SEQUENCE</scope>
    <source>
        <strain evidence="2">LTLLF</strain>
        <tissue evidence="2">Muscle</tissue>
    </source>
</reference>
<evidence type="ECO:0000256" key="1">
    <source>
        <dbReference type="SAM" id="MobiDB-lite"/>
    </source>
</evidence>
<comment type="caution">
    <text evidence="2">The sequence shown here is derived from an EMBL/GenBank/DDBJ whole genome shotgun (WGS) entry which is preliminary data.</text>
</comment>
<sequence length="163" mass="17177">MNGRSCGMSLHRPSRNPQGPGLLSGQYTPPIRAHSGTPGPSSCASLPSPAIGSPANSLHLRMSSGAGMAAQSNMALSPIHLPALSPRRQLLTNGKPQFPVTQARGLAASLTVKPKQQEFGDLFSPNPEKVEGWILSALEDRAEPEPVLVLEVLEEKLCLEGKA</sequence>
<dbReference type="AlphaFoldDB" id="A0A8J6LAQ4"/>
<gene>
    <name evidence="2" type="ORF">LTLLF_100940</name>
</gene>
<evidence type="ECO:0000313" key="3">
    <source>
        <dbReference type="Proteomes" id="UP000710432"/>
    </source>
</evidence>
<evidence type="ECO:0000313" key="2">
    <source>
        <dbReference type="EMBL" id="KAH0521287.1"/>
    </source>
</evidence>
<protein>
    <submittedName>
        <fullName evidence="2">Putative zinc finger protein GLIS3 isoform X1</fullName>
    </submittedName>
</protein>
<feature type="region of interest" description="Disordered" evidence="1">
    <location>
        <begin position="1"/>
        <end position="59"/>
    </location>
</feature>